<gene>
    <name evidence="19" type="primary">Cirl</name>
    <name evidence="19" type="ORF">CDAR_193672</name>
</gene>
<keyword evidence="3" id="KW-1003">Cell membrane</keyword>
<dbReference type="Proteomes" id="UP001054837">
    <property type="component" value="Unassembled WGS sequence"/>
</dbReference>
<comment type="caution">
    <text evidence="19">The sequence shown here is derived from an EMBL/GenBank/DDBJ whole genome shotgun (WGS) entry which is preliminary data.</text>
</comment>
<feature type="transmembrane region" description="Helical" evidence="14">
    <location>
        <begin position="778"/>
        <end position="797"/>
    </location>
</feature>
<feature type="domain" description="G-protein coupled receptors family 2 profile 1" evidence="16">
    <location>
        <begin position="342"/>
        <end position="399"/>
    </location>
</feature>
<dbReference type="Gene3D" id="4.10.1240.10">
    <property type="entry name" value="GPCR, family 2, extracellular hormone receptor domain"/>
    <property type="match status" value="1"/>
</dbReference>
<feature type="region of interest" description="Disordered" evidence="13">
    <location>
        <begin position="1195"/>
        <end position="1246"/>
    </location>
</feature>
<evidence type="ECO:0000256" key="8">
    <source>
        <dbReference type="ARBA" id="ARBA00023040"/>
    </source>
</evidence>
<dbReference type="PROSITE" id="PS50228">
    <property type="entry name" value="SUEL_LECTIN"/>
    <property type="match status" value="1"/>
</dbReference>
<reference evidence="19 20" key="1">
    <citation type="submission" date="2021-06" db="EMBL/GenBank/DDBJ databases">
        <title>Caerostris darwini draft genome.</title>
        <authorList>
            <person name="Kono N."/>
            <person name="Arakawa K."/>
        </authorList>
    </citation>
    <scope>NUCLEOTIDE SEQUENCE [LARGE SCALE GENOMIC DNA]</scope>
</reference>
<comment type="subcellular location">
    <subcellularLocation>
        <location evidence="1">Cell membrane</location>
        <topology evidence="1">Multi-pass membrane protein</topology>
    </subcellularLocation>
</comment>
<evidence type="ECO:0000256" key="1">
    <source>
        <dbReference type="ARBA" id="ARBA00004651"/>
    </source>
</evidence>
<dbReference type="GO" id="GO:0004930">
    <property type="term" value="F:G protein-coupled receptor activity"/>
    <property type="evidence" value="ECO:0007669"/>
    <property type="project" value="UniProtKB-KW"/>
</dbReference>
<evidence type="ECO:0000256" key="13">
    <source>
        <dbReference type="SAM" id="MobiDB-lite"/>
    </source>
</evidence>
<feature type="transmembrane region" description="Helical" evidence="14">
    <location>
        <begin position="935"/>
        <end position="957"/>
    </location>
</feature>
<dbReference type="InterPro" id="IPR043159">
    <property type="entry name" value="Lectin_gal-bd_sf"/>
</dbReference>
<organism evidence="19 20">
    <name type="scientific">Caerostris darwini</name>
    <dbReference type="NCBI Taxonomy" id="1538125"/>
    <lineage>
        <taxon>Eukaryota</taxon>
        <taxon>Metazoa</taxon>
        <taxon>Ecdysozoa</taxon>
        <taxon>Arthropoda</taxon>
        <taxon>Chelicerata</taxon>
        <taxon>Arachnida</taxon>
        <taxon>Araneae</taxon>
        <taxon>Araneomorphae</taxon>
        <taxon>Entelegynae</taxon>
        <taxon>Araneoidea</taxon>
        <taxon>Araneidae</taxon>
        <taxon>Caerostris</taxon>
    </lineage>
</organism>
<dbReference type="InterPro" id="IPR017981">
    <property type="entry name" value="GPCR_2-like_7TM"/>
</dbReference>
<protein>
    <submittedName>
        <fullName evidence="19">Latrophilin Cirl</fullName>
    </submittedName>
</protein>
<dbReference type="InterPro" id="IPR000922">
    <property type="entry name" value="Lectin_gal-bd_dom"/>
</dbReference>
<dbReference type="PRINTS" id="PR00249">
    <property type="entry name" value="GPCRSECRETIN"/>
</dbReference>
<dbReference type="PROSITE" id="PS50221">
    <property type="entry name" value="GAIN_B"/>
    <property type="match status" value="1"/>
</dbReference>
<dbReference type="Pfam" id="PF02140">
    <property type="entry name" value="SUEL_Lectin"/>
    <property type="match status" value="1"/>
</dbReference>
<feature type="transmembrane region" description="Helical" evidence="14">
    <location>
        <begin position="858"/>
        <end position="884"/>
    </location>
</feature>
<keyword evidence="9 14" id="KW-0472">Membrane</keyword>
<evidence type="ECO:0000313" key="19">
    <source>
        <dbReference type="EMBL" id="GIY55826.1"/>
    </source>
</evidence>
<feature type="transmembrane region" description="Helical" evidence="14">
    <location>
        <begin position="911"/>
        <end position="929"/>
    </location>
</feature>
<comment type="similarity">
    <text evidence="2">Belongs to the G-protein coupled receptor 2 family. LN-TM7 subfamily.</text>
</comment>
<feature type="compositionally biased region" description="Polar residues" evidence="13">
    <location>
        <begin position="1208"/>
        <end position="1218"/>
    </location>
</feature>
<feature type="region of interest" description="Disordered" evidence="13">
    <location>
        <begin position="982"/>
        <end position="1018"/>
    </location>
</feature>
<dbReference type="Pfam" id="PF01825">
    <property type="entry name" value="GPS"/>
    <property type="match status" value="1"/>
</dbReference>
<feature type="transmembrane region" description="Helical" evidence="14">
    <location>
        <begin position="712"/>
        <end position="740"/>
    </location>
</feature>
<dbReference type="Pfam" id="PF00002">
    <property type="entry name" value="7tm_2"/>
    <property type="match status" value="1"/>
</dbReference>
<evidence type="ECO:0000256" key="11">
    <source>
        <dbReference type="ARBA" id="ARBA00023170"/>
    </source>
</evidence>
<evidence type="ECO:0000256" key="4">
    <source>
        <dbReference type="ARBA" id="ARBA00022692"/>
    </source>
</evidence>
<feature type="transmembrane region" description="Helical" evidence="14">
    <location>
        <begin position="818"/>
        <end position="838"/>
    </location>
</feature>
<feature type="transmembrane region" description="Helical" evidence="14">
    <location>
        <begin position="188"/>
        <end position="208"/>
    </location>
</feature>
<dbReference type="EMBL" id="BPLQ01011128">
    <property type="protein sequence ID" value="GIY55826.1"/>
    <property type="molecule type" value="Genomic_DNA"/>
</dbReference>
<dbReference type="CDD" id="cd22830">
    <property type="entry name" value="Gal_Rha_Lectin_dCirl"/>
    <property type="match status" value="1"/>
</dbReference>
<dbReference type="InterPro" id="IPR032471">
    <property type="entry name" value="AGRL2-4_GAIN_subdom_A"/>
</dbReference>
<dbReference type="Pfam" id="PF02793">
    <property type="entry name" value="HRM"/>
    <property type="match status" value="1"/>
</dbReference>
<dbReference type="InterPro" id="IPR001879">
    <property type="entry name" value="GPCR_2_extracellular_dom"/>
</dbReference>
<evidence type="ECO:0000313" key="20">
    <source>
        <dbReference type="Proteomes" id="UP001054837"/>
    </source>
</evidence>
<dbReference type="GO" id="GO:0005886">
    <property type="term" value="C:plasma membrane"/>
    <property type="evidence" value="ECO:0007669"/>
    <property type="project" value="UniProtKB-SubCell"/>
</dbReference>
<evidence type="ECO:0000256" key="12">
    <source>
        <dbReference type="ARBA" id="ARBA00023224"/>
    </source>
</evidence>
<evidence type="ECO:0000259" key="15">
    <source>
        <dbReference type="PROSITE" id="PS50221"/>
    </source>
</evidence>
<keyword evidence="5" id="KW-0732">Signal</keyword>
<dbReference type="InterPro" id="IPR000203">
    <property type="entry name" value="GPS"/>
</dbReference>
<dbReference type="Pfam" id="PF16489">
    <property type="entry name" value="GAIN"/>
    <property type="match status" value="1"/>
</dbReference>
<evidence type="ECO:0000256" key="9">
    <source>
        <dbReference type="ARBA" id="ARBA00023136"/>
    </source>
</evidence>
<dbReference type="SMART" id="SM00303">
    <property type="entry name" value="GPS"/>
    <property type="match status" value="1"/>
</dbReference>
<feature type="domain" description="G-protein coupled receptors family 2 profile 2" evidence="18">
    <location>
        <begin position="713"/>
        <end position="959"/>
    </location>
</feature>
<dbReference type="Gene3D" id="2.60.220.50">
    <property type="match status" value="1"/>
</dbReference>
<feature type="region of interest" description="Disordered" evidence="13">
    <location>
        <begin position="1127"/>
        <end position="1150"/>
    </location>
</feature>
<feature type="domain" description="GAIN-B" evidence="15">
    <location>
        <begin position="521"/>
        <end position="704"/>
    </location>
</feature>
<dbReference type="SUPFAM" id="SSF81321">
    <property type="entry name" value="Family A G protein-coupled receptor-like"/>
    <property type="match status" value="1"/>
</dbReference>
<keyword evidence="6" id="KW-0430">Lectin</keyword>
<dbReference type="PANTHER" id="PTHR12011">
    <property type="entry name" value="ADHESION G-PROTEIN COUPLED RECEPTOR"/>
    <property type="match status" value="1"/>
</dbReference>
<evidence type="ECO:0000256" key="6">
    <source>
        <dbReference type="ARBA" id="ARBA00022734"/>
    </source>
</evidence>
<dbReference type="PANTHER" id="PTHR12011:SF347">
    <property type="entry name" value="FI21270P1-RELATED"/>
    <property type="match status" value="1"/>
</dbReference>
<keyword evidence="4 14" id="KW-0812">Transmembrane</keyword>
<evidence type="ECO:0000256" key="10">
    <source>
        <dbReference type="ARBA" id="ARBA00023157"/>
    </source>
</evidence>
<evidence type="ECO:0000256" key="14">
    <source>
        <dbReference type="SAM" id="Phobius"/>
    </source>
</evidence>
<dbReference type="InterPro" id="IPR046338">
    <property type="entry name" value="GAIN_dom_sf"/>
</dbReference>
<sequence>MESRLTHPYLGTFRQSPPARVSKTDNQCSNINLFLLHYIKEVNSFSSSGTIYHVPRGNLNSPPKNDASIVSPCCQQSPIDVGGPDSAGYRTTYACEGNNLSIVCDEGLIHLIRANYGRFSISICNDHGNLDWRVNCMSQHSFLIMQKRCSLQTNCSIEATSSIFQDPCPGTLKYLEVQYHCGTAQLALVYLAQLALVYLAQLALVYLAQLALKLCYFDEFSIYFASLLKGPPVLTTPTTSSVKVTYVTNVTAIPIGKIHTVTQRPVISTAIATLPTIPFLRTTTSTPKRVIPTITLINKSEIFTDYTAAKKVNETVPTMGTVTAPKQTTTASTTTVFFNEGYCPPTFSRGINWPWTKVGESATANCPDGAAGTAKWHCENNPAQWIPEYPDLLECHSLWLENLRVRLQSGDPIVKVTSDLAVMSSAKPLFTEDIKIISDLTQQALYKSVNMENFLDTWHKFNVLHDLLQYSVQTLSNLLENRQESAWKDLHLNEKKMIISTFLERLDESALLLAETSSDDSSFSVIKSNVWLSLQVLKTKNTNSLYFPTITEISSEAEGIYWLNIQDKIVLPLEAVEDYEKNGFYKVVFYVFNKLNDHLIPSSSISHYPLDHSSENTTRIVNSRIIGASLERKGKTKLSRPASITLKHLIEGNVTNPVCVYWDFHLKDWSAKGCWVESSNKTYTTCLCDHLTNFALIMDFQAEITPNLNSDLLFLVITVGCVIAIITLLLTLVALFVLSLDLSEDSTFIHRNMFLCLLLSELVFLGGIQQINHHIACSLIAGMLQYLLLATFSWMFFECYHQYMTLIRSCDAKKSNSWWYYAVAYIVPGIITGISAAIDPSSYGTDHYCWLRADNYFVFSFVGPAVSIIFGGLVFLCIALCMFYHSISSTTAVKGSDNANFMKYRAWNRRSLLLIVLLSLTWAFAFFFINDESTVFAYAFSILNGVKGVTIIFFYCFQNEKIKEEVKKLFLHSSCFKQRKQEPQNSSEIVNSGSNSRESDPQEFWTLPKERTPASSSNIALESSTLPARCSFNESDDGVRPQNAFWMPRGNSTWKPAYYSSKNGAEEQDVVSVGFRRYNTSNVKDKGRQFFVTPESNGQFLDHIYETIDDETVADEDEAKKSFQACQRFPPPENYYGDHSDLSQHSSSSYGYDQQPLIIVGLQNGPNASQVSYLAPTGSHLNLHSDHSKQLWEQNQNQSFRRQRSPSEKSGTLRTSNEGSRHKTSSEKQVYPQKGSSELWETPLPDLLRSPPESTVVLAVLDGDKVVNRVQQDDVLIKPQYKLSTYC</sequence>
<keyword evidence="10" id="KW-1015">Disulfide bond</keyword>
<evidence type="ECO:0000256" key="5">
    <source>
        <dbReference type="ARBA" id="ARBA00022729"/>
    </source>
</evidence>
<name>A0AAV4UDF8_9ARAC</name>
<dbReference type="PROSITE" id="PS50227">
    <property type="entry name" value="G_PROTEIN_RECEP_F2_3"/>
    <property type="match status" value="1"/>
</dbReference>
<feature type="transmembrane region" description="Helical" evidence="14">
    <location>
        <begin position="752"/>
        <end position="772"/>
    </location>
</feature>
<dbReference type="Gene3D" id="1.25.40.610">
    <property type="match status" value="1"/>
</dbReference>
<dbReference type="InterPro" id="IPR000832">
    <property type="entry name" value="GPCR_2_secretin-like"/>
</dbReference>
<dbReference type="Gene3D" id="2.60.120.740">
    <property type="match status" value="1"/>
</dbReference>
<accession>A0AAV4UDF8</accession>
<keyword evidence="11" id="KW-0675">Receptor</keyword>
<evidence type="ECO:0000256" key="3">
    <source>
        <dbReference type="ARBA" id="ARBA00022475"/>
    </source>
</evidence>
<dbReference type="InterPro" id="IPR036445">
    <property type="entry name" value="GPCR_2_extracell_dom_sf"/>
</dbReference>
<keyword evidence="8" id="KW-0297">G-protein coupled receptor</keyword>
<evidence type="ECO:0000259" key="16">
    <source>
        <dbReference type="PROSITE" id="PS50227"/>
    </source>
</evidence>
<dbReference type="PROSITE" id="PS50261">
    <property type="entry name" value="G_PROTEIN_RECEP_F2_4"/>
    <property type="match status" value="1"/>
</dbReference>
<keyword evidence="12" id="KW-0807">Transducer</keyword>
<evidence type="ECO:0000256" key="7">
    <source>
        <dbReference type="ARBA" id="ARBA00022989"/>
    </source>
</evidence>
<evidence type="ECO:0000256" key="2">
    <source>
        <dbReference type="ARBA" id="ARBA00010933"/>
    </source>
</evidence>
<dbReference type="GO" id="GO:0030246">
    <property type="term" value="F:carbohydrate binding"/>
    <property type="evidence" value="ECO:0007669"/>
    <property type="project" value="UniProtKB-KW"/>
</dbReference>
<proteinExistence type="inferred from homology"/>
<feature type="compositionally biased region" description="Polar residues" evidence="13">
    <location>
        <begin position="983"/>
        <end position="996"/>
    </location>
</feature>
<evidence type="ECO:0000259" key="17">
    <source>
        <dbReference type="PROSITE" id="PS50228"/>
    </source>
</evidence>
<dbReference type="Gene3D" id="1.20.1070.10">
    <property type="entry name" value="Rhodopsin 7-helix transmembrane proteins"/>
    <property type="match status" value="1"/>
</dbReference>
<keyword evidence="20" id="KW-1185">Reference proteome</keyword>
<dbReference type="FunFam" id="2.60.120.740:FF:000001">
    <property type="entry name" value="Adhesion G protein-coupled receptor L2"/>
    <property type="match status" value="1"/>
</dbReference>
<keyword evidence="7 14" id="KW-1133">Transmembrane helix</keyword>
<dbReference type="GO" id="GO:0007166">
    <property type="term" value="P:cell surface receptor signaling pathway"/>
    <property type="evidence" value="ECO:0007669"/>
    <property type="project" value="InterPro"/>
</dbReference>
<dbReference type="SMART" id="SM00008">
    <property type="entry name" value="HormR"/>
    <property type="match status" value="1"/>
</dbReference>
<dbReference type="InterPro" id="IPR057244">
    <property type="entry name" value="GAIN_B"/>
</dbReference>
<feature type="domain" description="SUEL-type lectin" evidence="17">
    <location>
        <begin position="94"/>
        <end position="182"/>
    </location>
</feature>
<evidence type="ECO:0000259" key="18">
    <source>
        <dbReference type="PROSITE" id="PS50261"/>
    </source>
</evidence>